<comment type="subcellular location">
    <subcellularLocation>
        <location evidence="1">Membrane</location>
        <topology evidence="1">Multi-pass membrane protein</topology>
    </subcellularLocation>
</comment>
<feature type="transmembrane region" description="Helical" evidence="6">
    <location>
        <begin position="197"/>
        <end position="220"/>
    </location>
</feature>
<evidence type="ECO:0000256" key="3">
    <source>
        <dbReference type="ARBA" id="ARBA00022989"/>
    </source>
</evidence>
<evidence type="ECO:0000313" key="7">
    <source>
        <dbReference type="EMBL" id="BCN28858.1"/>
    </source>
</evidence>
<feature type="region of interest" description="Disordered" evidence="5">
    <location>
        <begin position="73"/>
        <end position="110"/>
    </location>
</feature>
<organism evidence="7 8">
    <name type="scientific">Anaeromicropila herbilytica</name>
    <dbReference type="NCBI Taxonomy" id="2785025"/>
    <lineage>
        <taxon>Bacteria</taxon>
        <taxon>Bacillati</taxon>
        <taxon>Bacillota</taxon>
        <taxon>Clostridia</taxon>
        <taxon>Lachnospirales</taxon>
        <taxon>Lachnospiraceae</taxon>
        <taxon>Anaeromicropila</taxon>
    </lineage>
</organism>
<name>A0A7R7EHJ7_9FIRM</name>
<evidence type="ECO:0000256" key="1">
    <source>
        <dbReference type="ARBA" id="ARBA00004141"/>
    </source>
</evidence>
<keyword evidence="3 6" id="KW-1133">Transmembrane helix</keyword>
<feature type="compositionally biased region" description="Basic and acidic residues" evidence="5">
    <location>
        <begin position="74"/>
        <end position="94"/>
    </location>
</feature>
<dbReference type="RefSeq" id="WP_271714164.1">
    <property type="nucleotide sequence ID" value="NZ_AP024169.1"/>
</dbReference>
<sequence length="260" mass="28774">MNWLLGAVILVLAGYAIKGRHDGFIKTVFAIFSIVLSLVLSIVISPYISKTIQSNEKIYNTVNEKIAEGLKLSEQQKEDKNSDSKKTVDKEGKQQIKQKQQKQKSLDETDEKGQIEQLTLPGTLKDALIENNNSEVYKALAINSFEGYVSGYLTVIAINAFSFFITFLIIKIIFFVLSKVLDIISKLPILNGLNKTAGLLVGLLQGLAVIWVLCIVLTAFSTSQIGQELFKLINESAILSSIYNNNLLLNAITNIAKVLF</sequence>
<feature type="transmembrane region" description="Helical" evidence="6">
    <location>
        <begin position="28"/>
        <end position="48"/>
    </location>
</feature>
<keyword evidence="8" id="KW-1185">Reference proteome</keyword>
<keyword evidence="2 6" id="KW-0812">Transmembrane</keyword>
<evidence type="ECO:0000256" key="6">
    <source>
        <dbReference type="SAM" id="Phobius"/>
    </source>
</evidence>
<dbReference type="InterPro" id="IPR003825">
    <property type="entry name" value="Colicin-V_CvpA"/>
</dbReference>
<dbReference type="AlphaFoldDB" id="A0A7R7EHJ7"/>
<evidence type="ECO:0008006" key="9">
    <source>
        <dbReference type="Google" id="ProtNLM"/>
    </source>
</evidence>
<dbReference type="GO" id="GO:0009403">
    <property type="term" value="P:toxin biosynthetic process"/>
    <property type="evidence" value="ECO:0007669"/>
    <property type="project" value="InterPro"/>
</dbReference>
<dbReference type="EMBL" id="AP024169">
    <property type="protein sequence ID" value="BCN28858.1"/>
    <property type="molecule type" value="Genomic_DNA"/>
</dbReference>
<dbReference type="GO" id="GO:0016020">
    <property type="term" value="C:membrane"/>
    <property type="evidence" value="ECO:0007669"/>
    <property type="project" value="UniProtKB-SubCell"/>
</dbReference>
<evidence type="ECO:0000256" key="2">
    <source>
        <dbReference type="ARBA" id="ARBA00022692"/>
    </source>
</evidence>
<evidence type="ECO:0000256" key="4">
    <source>
        <dbReference type="ARBA" id="ARBA00023136"/>
    </source>
</evidence>
<dbReference type="KEGG" id="ahb:bsdtb5_01530"/>
<dbReference type="Proteomes" id="UP000595897">
    <property type="component" value="Chromosome"/>
</dbReference>
<proteinExistence type="predicted"/>
<accession>A0A7R7EHJ7</accession>
<feature type="transmembrane region" description="Helical" evidence="6">
    <location>
        <begin position="152"/>
        <end position="177"/>
    </location>
</feature>
<protein>
    <recommendedName>
        <fullName evidence="9">Colicin V production protein</fullName>
    </recommendedName>
</protein>
<evidence type="ECO:0000256" key="5">
    <source>
        <dbReference type="SAM" id="MobiDB-lite"/>
    </source>
</evidence>
<keyword evidence="4 6" id="KW-0472">Membrane</keyword>
<gene>
    <name evidence="7" type="ORF">bsdtb5_01530</name>
</gene>
<reference evidence="7 8" key="1">
    <citation type="submission" date="2020-11" db="EMBL/GenBank/DDBJ databases">
        <title>Draft genome sequencing of a Lachnospiraceae strain isolated from anoxic soil subjected to BSD treatment.</title>
        <authorList>
            <person name="Uek A."/>
            <person name="Tonouchi A."/>
        </authorList>
    </citation>
    <scope>NUCLEOTIDE SEQUENCE [LARGE SCALE GENOMIC DNA]</scope>
    <source>
        <strain evidence="7 8">TB5</strain>
    </source>
</reference>
<evidence type="ECO:0000313" key="8">
    <source>
        <dbReference type="Proteomes" id="UP000595897"/>
    </source>
</evidence>
<dbReference type="Pfam" id="PF02674">
    <property type="entry name" value="Colicin_V"/>
    <property type="match status" value="1"/>
</dbReference>